<reference evidence="5 6" key="1">
    <citation type="journal article" date="2015" name="Int. J. Syst. Evol. Microbiol.">
        <title>Amycolatopsis rhabdoformis sp. nov., an actinomycete isolated from a tropical forest soil.</title>
        <authorList>
            <person name="Souza W.R."/>
            <person name="Silva R.E."/>
            <person name="Goodfellow M."/>
            <person name="Busarakam K."/>
            <person name="Figueiro F.S."/>
            <person name="Ferreira D."/>
            <person name="Rodrigues-Filho E."/>
            <person name="Moraes L.A.B."/>
            <person name="Zucchi T.D."/>
        </authorList>
    </citation>
    <scope>NUCLEOTIDE SEQUENCE [LARGE SCALE GENOMIC DNA]</scope>
    <source>
        <strain evidence="5 6">NCIMB 14900</strain>
    </source>
</reference>
<gene>
    <name evidence="5" type="ORF">VSH64_43865</name>
</gene>
<keyword evidence="6" id="KW-1185">Reference proteome</keyword>
<dbReference type="Proteomes" id="UP001330812">
    <property type="component" value="Chromosome"/>
</dbReference>
<dbReference type="InterPro" id="IPR050582">
    <property type="entry name" value="HAD-like_SerB"/>
</dbReference>
<dbReference type="EC" id="3.1.3.-" evidence="5"/>
<dbReference type="PANTHER" id="PTHR43344">
    <property type="entry name" value="PHOSPHOSERINE PHOSPHATASE"/>
    <property type="match status" value="1"/>
</dbReference>
<protein>
    <submittedName>
        <fullName evidence="5">HAD family hydrolase</fullName>
        <ecNumber evidence="5">3.1.3.-</ecNumber>
    </submittedName>
</protein>
<keyword evidence="2" id="KW-0479">Metal-binding</keyword>
<dbReference type="PANTHER" id="PTHR43344:SF13">
    <property type="entry name" value="PHOSPHATASE RV3661-RELATED"/>
    <property type="match status" value="1"/>
</dbReference>
<dbReference type="Gene3D" id="1.20.1440.100">
    <property type="entry name" value="SG protein - dephosphorylation function"/>
    <property type="match status" value="1"/>
</dbReference>
<evidence type="ECO:0000313" key="5">
    <source>
        <dbReference type="EMBL" id="WSE29660.1"/>
    </source>
</evidence>
<dbReference type="NCBIfam" id="TIGR01490">
    <property type="entry name" value="HAD-SF-IB-hyp1"/>
    <property type="match status" value="1"/>
</dbReference>
<evidence type="ECO:0000256" key="2">
    <source>
        <dbReference type="ARBA" id="ARBA00022723"/>
    </source>
</evidence>
<evidence type="ECO:0000256" key="1">
    <source>
        <dbReference type="ARBA" id="ARBA00009184"/>
    </source>
</evidence>
<dbReference type="Gene3D" id="3.40.50.1000">
    <property type="entry name" value="HAD superfamily/HAD-like"/>
    <property type="match status" value="1"/>
</dbReference>
<dbReference type="InterPro" id="IPR036412">
    <property type="entry name" value="HAD-like_sf"/>
</dbReference>
<accession>A0ABZ1I5U9</accession>
<comment type="similarity">
    <text evidence="1">Belongs to the HAD-like hydrolase superfamily. SerB family.</text>
</comment>
<keyword evidence="3 5" id="KW-0378">Hydrolase</keyword>
<sequence>MVHKKPIAFFDVDETLISIKSMFDFYDYFLAAVGHSAEEQHRLQAAARDLLRPGLPRVQGNRLFYQRFAGYKVDEVAGIGREWFAAHLDRGGLFHTDVLDALRAHTAAGTTTVLLSGSFPACLDPVREHAGADLAMSTQLEVRDGVYTGEVTRTMIGDAKATIASELIARAGVAAADCHAYGDHVSDLGLLRLVGHPVAVGTNAEVLAVAEEAGWARLPGTPG</sequence>
<name>A0ABZ1I5U9_9PSEU</name>
<dbReference type="Pfam" id="PF12710">
    <property type="entry name" value="HAD"/>
    <property type="match status" value="1"/>
</dbReference>
<dbReference type="InterPro" id="IPR006385">
    <property type="entry name" value="HAD_hydro_SerB1"/>
</dbReference>
<dbReference type="NCBIfam" id="TIGR01488">
    <property type="entry name" value="HAD-SF-IB"/>
    <property type="match status" value="1"/>
</dbReference>
<dbReference type="EMBL" id="CP142149">
    <property type="protein sequence ID" value="WSE29660.1"/>
    <property type="molecule type" value="Genomic_DNA"/>
</dbReference>
<dbReference type="InterPro" id="IPR023214">
    <property type="entry name" value="HAD_sf"/>
</dbReference>
<evidence type="ECO:0000313" key="6">
    <source>
        <dbReference type="Proteomes" id="UP001330812"/>
    </source>
</evidence>
<dbReference type="GO" id="GO:0016787">
    <property type="term" value="F:hydrolase activity"/>
    <property type="evidence" value="ECO:0007669"/>
    <property type="project" value="UniProtKB-KW"/>
</dbReference>
<keyword evidence="4" id="KW-0460">Magnesium</keyword>
<evidence type="ECO:0000256" key="4">
    <source>
        <dbReference type="ARBA" id="ARBA00022842"/>
    </source>
</evidence>
<dbReference type="SUPFAM" id="SSF56784">
    <property type="entry name" value="HAD-like"/>
    <property type="match status" value="1"/>
</dbReference>
<dbReference type="CDD" id="cd02612">
    <property type="entry name" value="HAD_PGPPase"/>
    <property type="match status" value="1"/>
</dbReference>
<proteinExistence type="inferred from homology"/>
<dbReference type="RefSeq" id="WP_326568620.1">
    <property type="nucleotide sequence ID" value="NZ_CP142149.1"/>
</dbReference>
<organism evidence="5 6">
    <name type="scientific">Amycolatopsis rhabdoformis</name>
    <dbReference type="NCBI Taxonomy" id="1448059"/>
    <lineage>
        <taxon>Bacteria</taxon>
        <taxon>Bacillati</taxon>
        <taxon>Actinomycetota</taxon>
        <taxon>Actinomycetes</taxon>
        <taxon>Pseudonocardiales</taxon>
        <taxon>Pseudonocardiaceae</taxon>
        <taxon>Amycolatopsis</taxon>
    </lineage>
</organism>
<evidence type="ECO:0000256" key="3">
    <source>
        <dbReference type="ARBA" id="ARBA00022801"/>
    </source>
</evidence>